<comment type="caution">
    <text evidence="4">The sequence shown here is derived from an EMBL/GenBank/DDBJ whole genome shotgun (WGS) entry which is preliminary data.</text>
</comment>
<organism evidence="4 5">
    <name type="scientific">marine gamma proteobacterium HTCC2143</name>
    <dbReference type="NCBI Taxonomy" id="247633"/>
    <lineage>
        <taxon>Bacteria</taxon>
        <taxon>Pseudomonadati</taxon>
        <taxon>Pseudomonadota</taxon>
        <taxon>Gammaproteobacteria</taxon>
        <taxon>Cellvibrionales</taxon>
        <taxon>Spongiibacteraceae</taxon>
        <taxon>BD1-7 clade</taxon>
    </lineage>
</organism>
<dbReference type="PANTHER" id="PTHR38772:SF1">
    <property type="entry name" value="NUCLEOID-ASSOCIATED PROTEIN YEJK"/>
    <property type="match status" value="1"/>
</dbReference>
<reference evidence="4 5" key="1">
    <citation type="journal article" date="2010" name="J. Bacteriol.">
        <title>Genome sequence of the oligotrophic marine Gammaproteobacterium HTCC2143, isolated from the Oregon Coast.</title>
        <authorList>
            <person name="Oh H.M."/>
            <person name="Kang I."/>
            <person name="Ferriera S."/>
            <person name="Giovannoni S.J."/>
            <person name="Cho J.C."/>
        </authorList>
    </citation>
    <scope>NUCLEOTIDE SEQUENCE [LARGE SCALE GENOMIC DNA]</scope>
    <source>
        <strain evidence="4 5">HTCC2143</strain>
    </source>
</reference>
<dbReference type="Pfam" id="PF04245">
    <property type="entry name" value="NA37"/>
    <property type="match status" value="1"/>
</dbReference>
<dbReference type="EMBL" id="AAVT01000008">
    <property type="protein sequence ID" value="EAW30440.1"/>
    <property type="molecule type" value="Genomic_DNA"/>
</dbReference>
<dbReference type="AlphaFoldDB" id="A0YFM6"/>
<dbReference type="Proteomes" id="UP000004931">
    <property type="component" value="Unassembled WGS sequence"/>
</dbReference>
<dbReference type="OrthoDB" id="9131762at2"/>
<name>A0YFM6_9GAMM</name>
<protein>
    <submittedName>
        <fullName evidence="4">Nucleoid-associated protein NdpA</fullName>
    </submittedName>
</protein>
<dbReference type="STRING" id="247633.GP2143_09550"/>
<dbReference type="InterPro" id="IPR007358">
    <property type="entry name" value="Nucleoid_associated_NdpA"/>
</dbReference>
<dbReference type="GO" id="GO:0003690">
    <property type="term" value="F:double-stranded DNA binding"/>
    <property type="evidence" value="ECO:0007669"/>
    <property type="project" value="TreeGrafter"/>
</dbReference>
<dbReference type="eggNOG" id="COG3081">
    <property type="taxonomic scope" value="Bacteria"/>
</dbReference>
<evidence type="ECO:0000256" key="2">
    <source>
        <dbReference type="ARBA" id="ARBA00009035"/>
    </source>
</evidence>
<dbReference type="GO" id="GO:0043590">
    <property type="term" value="C:bacterial nucleoid"/>
    <property type="evidence" value="ECO:0007669"/>
    <property type="project" value="TreeGrafter"/>
</dbReference>
<dbReference type="PANTHER" id="PTHR38772">
    <property type="match status" value="1"/>
</dbReference>
<keyword evidence="3" id="KW-0963">Cytoplasm</keyword>
<comment type="similarity">
    <text evidence="2">Belongs to the YejK family.</text>
</comment>
<accession>A0YFM6</accession>
<evidence type="ECO:0000256" key="1">
    <source>
        <dbReference type="ARBA" id="ARBA00004453"/>
    </source>
</evidence>
<keyword evidence="5" id="KW-1185">Reference proteome</keyword>
<sequence>MTLKHCIIHSIERATPGTEVSTSFREQENPATGPAYSLFEQLKQSFQRSSQKQYGFFDRESDDNPLPGWIREHHQGTSSFSRVSQRILEHLQQKMGENDEAFSADLMIAVDSVMDQDQLYIFWIDHVDASQIDHSLDVVHSRYIDSNKMAYSARVFVDEWLQEDSQKYMSLITSRGSKPISDAFSGFLGFSTGVNLIEETHEFLSIVDQYAQSLPEDKVSDHRGQILEYCVDQDKQGAPVVFEDISRQLDEGQPSNFSEFVAERQQAPAVEMYTDRSSLKRYVRYFGRDKNMSISFSADMFGQEIVYDEVAGTLTIKQIPKSLKQQLKTTGTQ</sequence>
<gene>
    <name evidence="4" type="ORF">GP2143_09550</name>
</gene>
<dbReference type="GO" id="GO:0003727">
    <property type="term" value="F:single-stranded RNA binding"/>
    <property type="evidence" value="ECO:0007669"/>
    <property type="project" value="TreeGrafter"/>
</dbReference>
<evidence type="ECO:0000313" key="4">
    <source>
        <dbReference type="EMBL" id="EAW30440.1"/>
    </source>
</evidence>
<evidence type="ECO:0000256" key="3">
    <source>
        <dbReference type="ARBA" id="ARBA00022490"/>
    </source>
</evidence>
<evidence type="ECO:0000313" key="5">
    <source>
        <dbReference type="Proteomes" id="UP000004931"/>
    </source>
</evidence>
<comment type="subcellular location">
    <subcellularLocation>
        <location evidence="1">Cytoplasm</location>
        <location evidence="1">Nucleoid</location>
    </subcellularLocation>
</comment>
<proteinExistence type="inferred from homology"/>